<dbReference type="SUPFAM" id="SSF160704">
    <property type="entry name" value="YehR-like"/>
    <property type="match status" value="1"/>
</dbReference>
<sequence>MKKWIGMLLIGALVLTGCSSQSGESTGDTTPDTQESTKSKVLVCTGDNDEQVTLEATGDKIKKMTIVSYMEKSDLGITDEMDAETIQNAINDSLSEKYNIDGVTAEGALEDDRVKITVTVNYEEANQEDLINAGLVEKGEKQSQYTSLKATKKAYKNAGYSCDYQ</sequence>
<protein>
    <submittedName>
        <fullName evidence="2">Uncharacterized lipoprotein YehR (DUF1307 family)</fullName>
    </submittedName>
</protein>
<dbReference type="AlphaFoldDB" id="A0A7W8CYU1"/>
<dbReference type="Pfam" id="PF06998">
    <property type="entry name" value="DUF1307"/>
    <property type="match status" value="1"/>
</dbReference>
<proteinExistence type="predicted"/>
<organism evidence="2 3">
    <name type="scientific">Catenisphaera adipataccumulans</name>
    <dbReference type="NCBI Taxonomy" id="700500"/>
    <lineage>
        <taxon>Bacteria</taxon>
        <taxon>Bacillati</taxon>
        <taxon>Bacillota</taxon>
        <taxon>Erysipelotrichia</taxon>
        <taxon>Erysipelotrichales</taxon>
        <taxon>Erysipelotrichaceae</taxon>
        <taxon>Catenisphaera</taxon>
    </lineage>
</organism>
<keyword evidence="2" id="KW-0449">Lipoprotein</keyword>
<feature type="signal peptide" evidence="1">
    <location>
        <begin position="1"/>
        <end position="22"/>
    </location>
</feature>
<evidence type="ECO:0000313" key="2">
    <source>
        <dbReference type="EMBL" id="MBB5183509.1"/>
    </source>
</evidence>
<dbReference type="Proteomes" id="UP000539953">
    <property type="component" value="Unassembled WGS sequence"/>
</dbReference>
<dbReference type="InterPro" id="IPR009736">
    <property type="entry name" value="DUF1307"/>
</dbReference>
<feature type="chain" id="PRO_5039613953" evidence="1">
    <location>
        <begin position="23"/>
        <end position="165"/>
    </location>
</feature>
<keyword evidence="3" id="KW-1185">Reference proteome</keyword>
<name>A0A7W8CYU1_9FIRM</name>
<evidence type="ECO:0000256" key="1">
    <source>
        <dbReference type="SAM" id="SignalP"/>
    </source>
</evidence>
<dbReference type="InterPro" id="IPR036699">
    <property type="entry name" value="YehR-like_sf"/>
</dbReference>
<dbReference type="EMBL" id="JACHHK010000005">
    <property type="protein sequence ID" value="MBB5183509.1"/>
    <property type="molecule type" value="Genomic_DNA"/>
</dbReference>
<accession>A0A7W8CYU1</accession>
<keyword evidence="1" id="KW-0732">Signal</keyword>
<dbReference type="RefSeq" id="WP_183328800.1">
    <property type="nucleotide sequence ID" value="NZ_JACHHK010000005.1"/>
</dbReference>
<dbReference type="Gene3D" id="3.30.1830.10">
    <property type="entry name" value="YehR-like"/>
    <property type="match status" value="1"/>
</dbReference>
<gene>
    <name evidence="2" type="ORF">HNQ47_001531</name>
</gene>
<comment type="caution">
    <text evidence="2">The sequence shown here is derived from an EMBL/GenBank/DDBJ whole genome shotgun (WGS) entry which is preliminary data.</text>
</comment>
<reference evidence="2 3" key="1">
    <citation type="submission" date="2020-08" db="EMBL/GenBank/DDBJ databases">
        <title>Genomic Encyclopedia of Type Strains, Phase IV (KMG-IV): sequencing the most valuable type-strain genomes for metagenomic binning, comparative biology and taxonomic classification.</title>
        <authorList>
            <person name="Goeker M."/>
        </authorList>
    </citation>
    <scope>NUCLEOTIDE SEQUENCE [LARGE SCALE GENOMIC DNA]</scope>
    <source>
        <strain evidence="2 3">DSM 25799</strain>
    </source>
</reference>
<evidence type="ECO:0000313" key="3">
    <source>
        <dbReference type="Proteomes" id="UP000539953"/>
    </source>
</evidence>
<dbReference type="PROSITE" id="PS51257">
    <property type="entry name" value="PROKAR_LIPOPROTEIN"/>
    <property type="match status" value="1"/>
</dbReference>